<proteinExistence type="predicted"/>
<dbReference type="EMBL" id="CP000482">
    <property type="protein sequence ID" value="ABL00517.1"/>
    <property type="molecule type" value="Genomic_DNA"/>
</dbReference>
<gene>
    <name evidence="2" type="ordered locus">Ppro_2919</name>
</gene>
<dbReference type="KEGG" id="ppd:Ppro_2919"/>
<evidence type="ECO:0000313" key="3">
    <source>
        <dbReference type="Proteomes" id="UP000006732"/>
    </source>
</evidence>
<name>A1AT46_PELPD</name>
<dbReference type="InterPro" id="IPR029002">
    <property type="entry name" value="PLPC/GPLD1"/>
</dbReference>
<dbReference type="AlphaFoldDB" id="A1AT46"/>
<feature type="domain" description="Phospholipase C/D" evidence="1">
    <location>
        <begin position="6"/>
        <end position="142"/>
    </location>
</feature>
<dbReference type="STRING" id="338966.Ppro_2919"/>
<evidence type="ECO:0000313" key="2">
    <source>
        <dbReference type="EMBL" id="ABL00517.1"/>
    </source>
</evidence>
<accession>A1AT46</accession>
<dbReference type="eggNOG" id="ENOG50337S1">
    <property type="taxonomic scope" value="Bacteria"/>
</dbReference>
<dbReference type="OrthoDB" id="9810528at2"/>
<dbReference type="Pfam" id="PF00882">
    <property type="entry name" value="Zn_dep_PLPC"/>
    <property type="match status" value="1"/>
</dbReference>
<reference evidence="2 3" key="1">
    <citation type="submission" date="2006-10" db="EMBL/GenBank/DDBJ databases">
        <title>Complete sequence of chromosome of Pelobacter propionicus DSM 2379.</title>
        <authorList>
            <consortium name="US DOE Joint Genome Institute"/>
            <person name="Copeland A."/>
            <person name="Lucas S."/>
            <person name="Lapidus A."/>
            <person name="Barry K."/>
            <person name="Detter J.C."/>
            <person name="Glavina del Rio T."/>
            <person name="Hammon N."/>
            <person name="Israni S."/>
            <person name="Dalin E."/>
            <person name="Tice H."/>
            <person name="Pitluck S."/>
            <person name="Saunders E."/>
            <person name="Brettin T."/>
            <person name="Bruce D."/>
            <person name="Han C."/>
            <person name="Tapia R."/>
            <person name="Schmutz J."/>
            <person name="Larimer F."/>
            <person name="Land M."/>
            <person name="Hauser L."/>
            <person name="Kyrpides N."/>
            <person name="Kim E."/>
            <person name="Lovley D."/>
            <person name="Richardson P."/>
        </authorList>
    </citation>
    <scope>NUCLEOTIDE SEQUENCE [LARGE SCALE GENOMIC DNA]</scope>
    <source>
        <strain evidence="3">DSM 2379 / NBRC 103807 / OttBd1</strain>
    </source>
</reference>
<evidence type="ECO:0000259" key="1">
    <source>
        <dbReference type="Pfam" id="PF00882"/>
    </source>
</evidence>
<dbReference type="HOGENOM" id="CLU_849738_0_0_7"/>
<dbReference type="Proteomes" id="UP000006732">
    <property type="component" value="Chromosome"/>
</dbReference>
<protein>
    <recommendedName>
        <fullName evidence="1">Phospholipase C/D domain-containing protein</fullName>
    </recommendedName>
</protein>
<dbReference type="RefSeq" id="WP_011736752.1">
    <property type="nucleotide sequence ID" value="NC_008609.1"/>
</dbReference>
<sequence>MPKEITHWILAERTAQRLAGSGILADIIQAHHAAYLGGAVLPDTLLHLFRGPHSATALHLADRFHDATGNSYAPLIRVETSRGGMLPYDLLACLLGVISHMQADMVFHPYVFALSGVNAIGRHYRLETAIDVHFLQRNTTPPVRRMTHLVTTLTAPLLTDAMAMLFDPDGRLPRAALKRALALHCRFQGMYNVTAWKIAALILGTLLGSPFREQRQLFYPLRAHGPGHRAMIDSVTRWSHPVSGAASNTSLDDLAEEAVSRTLVLFRRMEESASLAAALSDPPGANLLTGLYGIGKSEMRERTTDRSMR</sequence>
<organism evidence="2 3">
    <name type="scientific">Pelobacter propionicus (strain DSM 2379 / NBRC 103807 / OttBd1)</name>
    <dbReference type="NCBI Taxonomy" id="338966"/>
    <lineage>
        <taxon>Bacteria</taxon>
        <taxon>Pseudomonadati</taxon>
        <taxon>Thermodesulfobacteriota</taxon>
        <taxon>Desulfuromonadia</taxon>
        <taxon>Desulfuromonadales</taxon>
        <taxon>Desulfuromonadaceae</taxon>
        <taxon>Pelobacter</taxon>
    </lineage>
</organism>
<keyword evidence="3" id="KW-1185">Reference proteome</keyword>